<dbReference type="InterPro" id="IPR039591">
    <property type="entry name" value="AP5M1"/>
</dbReference>
<evidence type="ECO:0000256" key="3">
    <source>
        <dbReference type="ARBA" id="ARBA00022927"/>
    </source>
</evidence>
<gene>
    <name evidence="8" type="ORF">KC19_2G102700</name>
</gene>
<comment type="caution">
    <text evidence="8">The sequence shown here is derived from an EMBL/GenBank/DDBJ whole genome shotgun (WGS) entry which is preliminary data.</text>
</comment>
<dbReference type="GO" id="GO:0030119">
    <property type="term" value="C:AP-type membrane coat adaptor complex"/>
    <property type="evidence" value="ECO:0007669"/>
    <property type="project" value="TreeGrafter"/>
</dbReference>
<evidence type="ECO:0000256" key="6">
    <source>
        <dbReference type="SAM" id="MobiDB-lite"/>
    </source>
</evidence>
<dbReference type="AlphaFoldDB" id="A0A8T0IU23"/>
<feature type="region of interest" description="Disordered" evidence="6">
    <location>
        <begin position="493"/>
        <end position="542"/>
    </location>
</feature>
<dbReference type="SUPFAM" id="SSF49447">
    <property type="entry name" value="Second domain of Mu2 adaptin subunit (ap50) of ap2 adaptor"/>
    <property type="match status" value="1"/>
</dbReference>
<dbReference type="InterPro" id="IPR028565">
    <property type="entry name" value="MHD"/>
</dbReference>
<organism evidence="8 9">
    <name type="scientific">Ceratodon purpureus</name>
    <name type="common">Fire moss</name>
    <name type="synonym">Dicranum purpureum</name>
    <dbReference type="NCBI Taxonomy" id="3225"/>
    <lineage>
        <taxon>Eukaryota</taxon>
        <taxon>Viridiplantae</taxon>
        <taxon>Streptophyta</taxon>
        <taxon>Embryophyta</taxon>
        <taxon>Bryophyta</taxon>
        <taxon>Bryophytina</taxon>
        <taxon>Bryopsida</taxon>
        <taxon>Dicranidae</taxon>
        <taxon>Pseudoditrichales</taxon>
        <taxon>Ditrichaceae</taxon>
        <taxon>Ceratodon</taxon>
    </lineage>
</organism>
<evidence type="ECO:0000259" key="7">
    <source>
        <dbReference type="PROSITE" id="PS51072"/>
    </source>
</evidence>
<dbReference type="PROSITE" id="PS51072">
    <property type="entry name" value="MHD"/>
    <property type="match status" value="1"/>
</dbReference>
<name>A0A8T0IU23_CERPU</name>
<sequence length="621" mass="66512">MVGMVGMAIRGCSIRALWIFNQSFSLVFSRRFVTVERLWKQACEEANLEGSIYCSVPFDGQVAESFVAGKVDKDRRDESGDGEAVVDDPIMRYVMSLKVEEGRLWPVVEHRRSGCFILVLPMVEPHQMAAYEDICRRSGCGGATSDLGLSKLLLDMPCVTGALAVGQALGDVLSGDLVEPELFATSTASMGSFLDSLTGGMGVGISGIAARAKPVAVPVAAAANAVAAAAATATSAITGGGRAMLKSSEKDALRSFITSAMPFGTPLDVNSVNLAAVKSNGFTSLDVPVAEQRQPMWKPYLYRGKQRMAFAVHEVVTAALYDRDDVQDSISLSGEVLCRLDLEGLPEVSLQLLTPSSSTIDSLTFHLCAQAPEQGANKQGVTFTPPLGNFVLARYTAIPKAINPPLQGFYQLSMVSETEGAFLIRMRVMAGYKNTPMVMEQCSLSVPFPRRRIVGVEGVPSVGTVSQTDHSIEWKIVLGRSLPKGTEVTYPGTVKFAPSASRQTKSESQGDAFRLDDSDTEVDSSQENESFKGEKGDATPVPADMEEPLCWEAYSFAKASIKVTGGSMSGISIDPKAVSVYPAVKTGCEFSSQVLSGEYIFWNSLGRYPQAVPALTNERQG</sequence>
<dbReference type="GO" id="GO:0015031">
    <property type="term" value="P:protein transport"/>
    <property type="evidence" value="ECO:0007669"/>
    <property type="project" value="UniProtKB-KW"/>
</dbReference>
<dbReference type="Gene3D" id="2.60.40.1170">
    <property type="entry name" value="Mu homology domain, subdomain B"/>
    <property type="match status" value="1"/>
</dbReference>
<accession>A0A8T0IU23</accession>
<dbReference type="EMBL" id="CM026422">
    <property type="protein sequence ID" value="KAG0586595.1"/>
    <property type="molecule type" value="Genomic_DNA"/>
</dbReference>
<evidence type="ECO:0000256" key="5">
    <source>
        <dbReference type="ARBA" id="ARBA00029433"/>
    </source>
</evidence>
<dbReference type="CDD" id="cd09256">
    <property type="entry name" value="AP_MuD_MHD"/>
    <property type="match status" value="1"/>
</dbReference>
<proteinExistence type="inferred from homology"/>
<dbReference type="InterPro" id="IPR036168">
    <property type="entry name" value="AP2_Mu_C_sf"/>
</dbReference>
<comment type="subcellular location">
    <subcellularLocation>
        <location evidence="5">Endomembrane system</location>
        <topology evidence="5">Peripheral membrane protein</topology>
        <orientation evidence="5">Cytoplasmic side</orientation>
    </subcellularLocation>
</comment>
<feature type="compositionally biased region" description="Polar residues" evidence="6">
    <location>
        <begin position="500"/>
        <end position="509"/>
    </location>
</feature>
<evidence type="ECO:0000256" key="4">
    <source>
        <dbReference type="ARBA" id="ARBA00023136"/>
    </source>
</evidence>
<dbReference type="GO" id="GO:0005829">
    <property type="term" value="C:cytosol"/>
    <property type="evidence" value="ECO:0007669"/>
    <property type="project" value="TreeGrafter"/>
</dbReference>
<keyword evidence="9" id="KW-1185">Reference proteome</keyword>
<evidence type="ECO:0000256" key="1">
    <source>
        <dbReference type="ARBA" id="ARBA00005324"/>
    </source>
</evidence>
<evidence type="ECO:0000313" key="8">
    <source>
        <dbReference type="EMBL" id="KAG0586595.1"/>
    </source>
</evidence>
<comment type="similarity">
    <text evidence="1">Belongs to the adaptor complexes medium subunit family.</text>
</comment>
<keyword evidence="4" id="KW-0472">Membrane</keyword>
<keyword evidence="3" id="KW-0653">Protein transport</keyword>
<feature type="domain" description="MHD" evidence="7">
    <location>
        <begin position="305"/>
        <end position="564"/>
    </location>
</feature>
<protein>
    <recommendedName>
        <fullName evidence="7">MHD domain-containing protein</fullName>
    </recommendedName>
</protein>
<dbReference type="GO" id="GO:0005770">
    <property type="term" value="C:late endosome"/>
    <property type="evidence" value="ECO:0007669"/>
    <property type="project" value="TreeGrafter"/>
</dbReference>
<dbReference type="Proteomes" id="UP000822688">
    <property type="component" value="Chromosome 2"/>
</dbReference>
<evidence type="ECO:0000313" key="9">
    <source>
        <dbReference type="Proteomes" id="UP000822688"/>
    </source>
</evidence>
<evidence type="ECO:0000256" key="2">
    <source>
        <dbReference type="ARBA" id="ARBA00022448"/>
    </source>
</evidence>
<dbReference type="PANTHER" id="PTHR16082">
    <property type="entry name" value="AP-5 COMPLEX SUBUNIT MU-1"/>
    <property type="match status" value="1"/>
</dbReference>
<dbReference type="Pfam" id="PF00928">
    <property type="entry name" value="Adap_comp_sub"/>
    <property type="match status" value="1"/>
</dbReference>
<dbReference type="PANTHER" id="PTHR16082:SF2">
    <property type="entry name" value="AP-5 COMPLEX SUBUNIT MU-1"/>
    <property type="match status" value="1"/>
</dbReference>
<keyword evidence="2" id="KW-0813">Transport</keyword>
<dbReference type="GO" id="GO:0005764">
    <property type="term" value="C:lysosome"/>
    <property type="evidence" value="ECO:0007669"/>
    <property type="project" value="TreeGrafter"/>
</dbReference>
<reference evidence="8" key="1">
    <citation type="submission" date="2020-06" db="EMBL/GenBank/DDBJ databases">
        <title>WGS assembly of Ceratodon purpureus strain R40.</title>
        <authorList>
            <person name="Carey S.B."/>
            <person name="Jenkins J."/>
            <person name="Shu S."/>
            <person name="Lovell J.T."/>
            <person name="Sreedasyam A."/>
            <person name="Maumus F."/>
            <person name="Tiley G.P."/>
            <person name="Fernandez-Pozo N."/>
            <person name="Barry K."/>
            <person name="Chen C."/>
            <person name="Wang M."/>
            <person name="Lipzen A."/>
            <person name="Daum C."/>
            <person name="Saski C.A."/>
            <person name="Payton A.C."/>
            <person name="Mcbreen J.C."/>
            <person name="Conrad R.E."/>
            <person name="Kollar L.M."/>
            <person name="Olsson S."/>
            <person name="Huttunen S."/>
            <person name="Landis J.B."/>
            <person name="Wickett N.J."/>
            <person name="Johnson M.G."/>
            <person name="Rensing S.A."/>
            <person name="Grimwood J."/>
            <person name="Schmutz J."/>
            <person name="Mcdaniel S.F."/>
        </authorList>
    </citation>
    <scope>NUCLEOTIDE SEQUENCE</scope>
    <source>
        <strain evidence="8">R40</strain>
    </source>
</reference>
<dbReference type="GO" id="GO:0016197">
    <property type="term" value="P:endosomal transport"/>
    <property type="evidence" value="ECO:0007669"/>
    <property type="project" value="TreeGrafter"/>
</dbReference>